<dbReference type="RefSeq" id="WP_073581800.1">
    <property type="nucleotide sequence ID" value="NZ_CBCSEA010000002.1"/>
</dbReference>
<dbReference type="EMBL" id="FRYK01000001">
    <property type="protein sequence ID" value="SHO72571.1"/>
    <property type="molecule type" value="Genomic_DNA"/>
</dbReference>
<proteinExistence type="predicted"/>
<protein>
    <recommendedName>
        <fullName evidence="3">Universal stress protein family protein</fullName>
    </recommendedName>
</protein>
<dbReference type="OrthoDB" id="893860at2"/>
<name>A0A1M7ZUJ9_9FLAO</name>
<evidence type="ECO:0008006" key="3">
    <source>
        <dbReference type="Google" id="ProtNLM"/>
    </source>
</evidence>
<sequence length="164" mass="18908">MKKTILIPTDFTIQSLNILKTFLNQNPNNHYNIVLVHGLNIGDSIRDLLFFSKNKQIQELANEAFIEAFEVIKNKFDSQINSLKIDFFTGSNQAAFNNFIEGYQINQIINSNYQLTFSTRKSFDFTRYFNKAKVEITTIEITNHVNIPEKGNLAEVFFNQISVG</sequence>
<reference evidence="2" key="1">
    <citation type="submission" date="2016-12" db="EMBL/GenBank/DDBJ databases">
        <authorList>
            <person name="Varghese N."/>
            <person name="Submissions S."/>
        </authorList>
    </citation>
    <scope>NUCLEOTIDE SEQUENCE [LARGE SCALE GENOMIC DNA]</scope>
    <source>
        <strain evidence="2">DSM 18830</strain>
    </source>
</reference>
<dbReference type="AlphaFoldDB" id="A0A1M7ZUJ9"/>
<evidence type="ECO:0000313" key="2">
    <source>
        <dbReference type="Proteomes" id="UP000184611"/>
    </source>
</evidence>
<keyword evidence="2" id="KW-1185">Reference proteome</keyword>
<evidence type="ECO:0000313" key="1">
    <source>
        <dbReference type="EMBL" id="SHO72571.1"/>
    </source>
</evidence>
<gene>
    <name evidence="1" type="ORF">SAMN05443547_0905</name>
</gene>
<dbReference type="STRING" id="416016.SAMN05443547_0905"/>
<accession>A0A1M7ZUJ9</accession>
<organism evidence="1 2">
    <name type="scientific">Flavobacterium cucumis</name>
    <dbReference type="NCBI Taxonomy" id="416016"/>
    <lineage>
        <taxon>Bacteria</taxon>
        <taxon>Pseudomonadati</taxon>
        <taxon>Bacteroidota</taxon>
        <taxon>Flavobacteriia</taxon>
        <taxon>Flavobacteriales</taxon>
        <taxon>Flavobacteriaceae</taxon>
        <taxon>Flavobacterium</taxon>
    </lineage>
</organism>
<dbReference type="Proteomes" id="UP000184611">
    <property type="component" value="Unassembled WGS sequence"/>
</dbReference>